<proteinExistence type="predicted"/>
<dbReference type="Proteomes" id="UP000317369">
    <property type="component" value="Chromosome"/>
</dbReference>
<accession>A0A517YVJ8</accession>
<evidence type="ECO:0000313" key="2">
    <source>
        <dbReference type="Proteomes" id="UP000317369"/>
    </source>
</evidence>
<protein>
    <submittedName>
        <fullName evidence="1">Uncharacterized protein</fullName>
    </submittedName>
</protein>
<dbReference type="AlphaFoldDB" id="A0A517YVJ8"/>
<keyword evidence="2" id="KW-1185">Reference proteome</keyword>
<evidence type="ECO:0000313" key="1">
    <source>
        <dbReference type="EMBL" id="QDU34254.1"/>
    </source>
</evidence>
<reference evidence="1 2" key="1">
    <citation type="submission" date="2019-02" db="EMBL/GenBank/DDBJ databases">
        <title>Deep-cultivation of Planctomycetes and their phenomic and genomic characterization uncovers novel biology.</title>
        <authorList>
            <person name="Wiegand S."/>
            <person name="Jogler M."/>
            <person name="Boedeker C."/>
            <person name="Pinto D."/>
            <person name="Vollmers J."/>
            <person name="Rivas-Marin E."/>
            <person name="Kohn T."/>
            <person name="Peeters S.H."/>
            <person name="Heuer A."/>
            <person name="Rast P."/>
            <person name="Oberbeckmann S."/>
            <person name="Bunk B."/>
            <person name="Jeske O."/>
            <person name="Meyerdierks A."/>
            <person name="Storesund J.E."/>
            <person name="Kallscheuer N."/>
            <person name="Luecker S."/>
            <person name="Lage O.M."/>
            <person name="Pohl T."/>
            <person name="Merkel B.J."/>
            <person name="Hornburger P."/>
            <person name="Mueller R.-W."/>
            <person name="Bruemmer F."/>
            <person name="Labrenz M."/>
            <person name="Spormann A.M."/>
            <person name="Op den Camp H."/>
            <person name="Overmann J."/>
            <person name="Amann R."/>
            <person name="Jetten M.S.M."/>
            <person name="Mascher T."/>
            <person name="Medema M.H."/>
            <person name="Devos D.P."/>
            <person name="Kaster A.-K."/>
            <person name="Ovreas L."/>
            <person name="Rohde M."/>
            <person name="Galperin M.Y."/>
            <person name="Jogler C."/>
        </authorList>
    </citation>
    <scope>NUCLEOTIDE SEQUENCE [LARGE SCALE GENOMIC DNA]</scope>
    <source>
        <strain evidence="1 2">KS4</strain>
    </source>
</reference>
<dbReference type="EMBL" id="CP036425">
    <property type="protein sequence ID" value="QDU34254.1"/>
    <property type="molecule type" value="Genomic_DNA"/>
</dbReference>
<name>A0A517YVJ8_9BACT</name>
<dbReference type="KEGG" id="pcor:KS4_23200"/>
<gene>
    <name evidence="1" type="ORF">KS4_23200</name>
</gene>
<organism evidence="1 2">
    <name type="scientific">Poriferisphaera corsica</name>
    <dbReference type="NCBI Taxonomy" id="2528020"/>
    <lineage>
        <taxon>Bacteria</taxon>
        <taxon>Pseudomonadati</taxon>
        <taxon>Planctomycetota</taxon>
        <taxon>Phycisphaerae</taxon>
        <taxon>Phycisphaerales</taxon>
        <taxon>Phycisphaeraceae</taxon>
        <taxon>Poriferisphaera</taxon>
    </lineage>
</organism>
<sequence>MNNQRYERYYHCSEHNSFFWDWCEALENLGCKLLGLYGSNFCEGYRLYCVVANNSGNRSTIKIDSRNKELKVCAAKIPSFRAMSLYNYVRQWVVRQLEGKDV</sequence>